<dbReference type="Pfam" id="PF21882">
    <property type="entry name" value="Gp53-like_C"/>
    <property type="match status" value="1"/>
</dbReference>
<sequence>MGEAAKRDVGTGENQIPDMNAFSSGLSRTGWQKLAGGLILQWGSASVAVGSATGKVKFPVVFPTDIFAIFVTDTGAACLSYGTTERNNAGFTIARLTSISSGSVNGFYLAIGI</sequence>
<dbReference type="InterPro" id="IPR054075">
    <property type="entry name" value="Gp53-like_C"/>
</dbReference>
<name>A0ABN5HCA4_9GAMM</name>
<dbReference type="EMBL" id="CP026378">
    <property type="protein sequence ID" value="AUY26256.1"/>
    <property type="molecule type" value="Genomic_DNA"/>
</dbReference>
<protein>
    <recommendedName>
        <fullName evidence="1">Putative tail fiber protein gp53-like C-terminal domain-containing protein</fullName>
    </recommendedName>
</protein>
<evidence type="ECO:0000313" key="3">
    <source>
        <dbReference type="Proteomes" id="UP000237673"/>
    </source>
</evidence>
<organism evidence="2 3">
    <name type="scientific">Mixta calida</name>
    <dbReference type="NCBI Taxonomy" id="665913"/>
    <lineage>
        <taxon>Bacteria</taxon>
        <taxon>Pseudomonadati</taxon>
        <taxon>Pseudomonadota</taxon>
        <taxon>Gammaproteobacteria</taxon>
        <taxon>Enterobacterales</taxon>
        <taxon>Erwiniaceae</taxon>
        <taxon>Mixta</taxon>
    </lineage>
</organism>
<evidence type="ECO:0000313" key="2">
    <source>
        <dbReference type="EMBL" id="AUY26256.1"/>
    </source>
</evidence>
<evidence type="ECO:0000259" key="1">
    <source>
        <dbReference type="Pfam" id="PF21882"/>
    </source>
</evidence>
<feature type="domain" description="Putative tail fiber protein gp53-like C-terminal" evidence="1">
    <location>
        <begin position="33"/>
        <end position="112"/>
    </location>
</feature>
<accession>A0ABN5HCA4</accession>
<dbReference type="Gene3D" id="2.60.40.3940">
    <property type="match status" value="1"/>
</dbReference>
<proteinExistence type="predicted"/>
<reference evidence="2 3" key="1">
    <citation type="submission" date="2018-01" db="EMBL/GenBank/DDBJ databases">
        <title>Complete and assembled Genome of Pantoea calida DSM22759T.</title>
        <authorList>
            <person name="Stevens M.J.A."/>
            <person name="Zurfluh K."/>
            <person name="Stephan R."/>
        </authorList>
    </citation>
    <scope>NUCLEOTIDE SEQUENCE [LARGE SCALE GENOMIC DNA]</scope>
    <source>
        <strain evidence="2 3">DSM 22759</strain>
    </source>
</reference>
<gene>
    <name evidence="2" type="ORF">C2E16_15985</name>
</gene>
<dbReference type="Proteomes" id="UP000237673">
    <property type="component" value="Chromosome"/>
</dbReference>
<keyword evidence="3" id="KW-1185">Reference proteome</keyword>